<dbReference type="Gene3D" id="3.40.50.720">
    <property type="entry name" value="NAD(P)-binding Rossmann-like Domain"/>
    <property type="match status" value="1"/>
</dbReference>
<proteinExistence type="inferred from homology"/>
<dbReference type="Proteomes" id="UP000242875">
    <property type="component" value="Unassembled WGS sequence"/>
</dbReference>
<evidence type="ECO:0008006" key="5">
    <source>
        <dbReference type="Google" id="ProtNLM"/>
    </source>
</evidence>
<keyword evidence="2" id="KW-0560">Oxidoreductase</keyword>
<comment type="caution">
    <text evidence="3">The sequence shown here is derived from an EMBL/GenBank/DDBJ whole genome shotgun (WGS) entry which is preliminary data.</text>
</comment>
<name>A0A261XZM1_9FUNG</name>
<dbReference type="SUPFAM" id="SSF51735">
    <property type="entry name" value="NAD(P)-binding Rossmann-fold domains"/>
    <property type="match status" value="1"/>
</dbReference>
<dbReference type="PANTHER" id="PTHR44196:SF1">
    <property type="entry name" value="DEHYDROGENASE_REDUCTASE SDR FAMILY MEMBER 7B"/>
    <property type="match status" value="1"/>
</dbReference>
<evidence type="ECO:0000256" key="2">
    <source>
        <dbReference type="ARBA" id="ARBA00023002"/>
    </source>
</evidence>
<accession>A0A261XZM1</accession>
<dbReference type="InterPro" id="IPR002347">
    <property type="entry name" value="SDR_fam"/>
</dbReference>
<evidence type="ECO:0000313" key="3">
    <source>
        <dbReference type="EMBL" id="OZJ03820.1"/>
    </source>
</evidence>
<dbReference type="OrthoDB" id="2102561at2759"/>
<dbReference type="GO" id="GO:0016020">
    <property type="term" value="C:membrane"/>
    <property type="evidence" value="ECO:0007669"/>
    <property type="project" value="TreeGrafter"/>
</dbReference>
<dbReference type="PANTHER" id="PTHR44196">
    <property type="entry name" value="DEHYDROGENASE/REDUCTASE SDR FAMILY MEMBER 7B"/>
    <property type="match status" value="1"/>
</dbReference>
<dbReference type="Pfam" id="PF00106">
    <property type="entry name" value="adh_short"/>
    <property type="match status" value="1"/>
</dbReference>
<keyword evidence="4" id="KW-1185">Reference proteome</keyword>
<dbReference type="InterPro" id="IPR036291">
    <property type="entry name" value="NAD(P)-bd_dom_sf"/>
</dbReference>
<protein>
    <recommendedName>
        <fullName evidence="5">Ketoreductase (KR) domain-containing protein</fullName>
    </recommendedName>
</protein>
<evidence type="ECO:0000313" key="4">
    <source>
        <dbReference type="Proteomes" id="UP000242875"/>
    </source>
</evidence>
<comment type="similarity">
    <text evidence="1">Belongs to the short-chain dehydrogenases/reductases (SDR) family.</text>
</comment>
<evidence type="ECO:0000256" key="1">
    <source>
        <dbReference type="ARBA" id="ARBA00006484"/>
    </source>
</evidence>
<gene>
    <name evidence="3" type="ORF">BZG36_03813</name>
</gene>
<reference evidence="3 4" key="1">
    <citation type="journal article" date="2017" name="Mycologia">
        <title>Bifiguratus adelaidae, gen. et sp. nov., a new member of Mucoromycotina in endophytic and soil-dwelling habitats.</title>
        <authorList>
            <person name="Torres-Cruz T.J."/>
            <person name="Billingsley Tobias T.L."/>
            <person name="Almatruk M."/>
            <person name="Hesse C."/>
            <person name="Kuske C.R."/>
            <person name="Desiro A."/>
            <person name="Benucci G.M."/>
            <person name="Bonito G."/>
            <person name="Stajich J.E."/>
            <person name="Dunlap C."/>
            <person name="Arnold A.E."/>
            <person name="Porras-Alfaro A."/>
        </authorList>
    </citation>
    <scope>NUCLEOTIDE SEQUENCE [LARGE SCALE GENOMIC DNA]</scope>
    <source>
        <strain evidence="3 4">AZ0501</strain>
    </source>
</reference>
<sequence>MRLRHVYVISGATSGIGAGVAQEFARDGEALVLVGRDQGRLDEASKAAHEKGAKVETHTMVLRDTDTDSKVSELMKSINERHGRVHIVFSIAGTLAHLADTMKDEPWGQGTAE</sequence>
<dbReference type="GO" id="GO:0016491">
    <property type="term" value="F:oxidoreductase activity"/>
    <property type="evidence" value="ECO:0007669"/>
    <property type="project" value="UniProtKB-KW"/>
</dbReference>
<dbReference type="EMBL" id="MVBO01000067">
    <property type="protein sequence ID" value="OZJ03820.1"/>
    <property type="molecule type" value="Genomic_DNA"/>
</dbReference>
<dbReference type="CDD" id="cd05233">
    <property type="entry name" value="SDR_c"/>
    <property type="match status" value="1"/>
</dbReference>
<organism evidence="3 4">
    <name type="scientific">Bifiguratus adelaidae</name>
    <dbReference type="NCBI Taxonomy" id="1938954"/>
    <lineage>
        <taxon>Eukaryota</taxon>
        <taxon>Fungi</taxon>
        <taxon>Fungi incertae sedis</taxon>
        <taxon>Mucoromycota</taxon>
        <taxon>Mucoromycotina</taxon>
        <taxon>Endogonomycetes</taxon>
        <taxon>Endogonales</taxon>
        <taxon>Endogonales incertae sedis</taxon>
        <taxon>Bifiguratus</taxon>
    </lineage>
</organism>
<dbReference type="AlphaFoldDB" id="A0A261XZM1"/>